<evidence type="ECO:0000256" key="3">
    <source>
        <dbReference type="ARBA" id="ARBA00022777"/>
    </source>
</evidence>
<dbReference type="RefSeq" id="WP_203711251.1">
    <property type="nucleotide sequence ID" value="NZ_BONE01000007.1"/>
</dbReference>
<keyword evidence="3 5" id="KW-0418">Kinase</keyword>
<organism evidence="5 6">
    <name type="scientific">Asanoa siamensis</name>
    <dbReference type="NCBI Taxonomy" id="926357"/>
    <lineage>
        <taxon>Bacteria</taxon>
        <taxon>Bacillati</taxon>
        <taxon>Actinomycetota</taxon>
        <taxon>Actinomycetes</taxon>
        <taxon>Micromonosporales</taxon>
        <taxon>Micromonosporaceae</taxon>
        <taxon>Asanoa</taxon>
    </lineage>
</organism>
<dbReference type="InterPro" id="IPR011611">
    <property type="entry name" value="PfkB_dom"/>
</dbReference>
<gene>
    <name evidence="5" type="ORF">Asi02nite_13000</name>
</gene>
<dbReference type="SUPFAM" id="SSF53613">
    <property type="entry name" value="Ribokinase-like"/>
    <property type="match status" value="1"/>
</dbReference>
<sequence length="325" mass="35185">MKIAVSGSIATDHLMHFPGRFADQLIADQLHKVSLSFLIDDLVVRRGGVAANIAFGMAQLGLHPVLIGAVGQDFDDYRSWLERHGVDCDSVHVSEVLHTARFVCTTDEDMCQIASFYAGAMSEARNIEIAPAYDRVGGFDLVLISADDPQGMVRHSQECRERGYRFAADPSQQLARMGGDDIVQLIDGAAYLLTNDYEKSLLESKTGLSDAEVLDRVEVRVTTLGKNGVEITGKNLERIHVPIAADVRPVDPTGVGDGFRAGFFAGLSWGLGLERSAQIGSLLAGHVLEAAGGQEYDLRADTFLKRLGDSYGQEAADDVRPHLQG</sequence>
<dbReference type="Pfam" id="PF00294">
    <property type="entry name" value="PfkB"/>
    <property type="match status" value="1"/>
</dbReference>
<dbReference type="InterPro" id="IPR002173">
    <property type="entry name" value="Carboh/pur_kinase_PfkB_CS"/>
</dbReference>
<dbReference type="Gene3D" id="3.40.1190.20">
    <property type="match status" value="1"/>
</dbReference>
<protein>
    <submittedName>
        <fullName evidence="5">Kinase</fullName>
    </submittedName>
</protein>
<evidence type="ECO:0000256" key="1">
    <source>
        <dbReference type="ARBA" id="ARBA00010688"/>
    </source>
</evidence>
<dbReference type="InterPro" id="IPR029056">
    <property type="entry name" value="Ribokinase-like"/>
</dbReference>
<feature type="domain" description="Carbohydrate kinase PfkB" evidence="4">
    <location>
        <begin position="27"/>
        <end position="295"/>
    </location>
</feature>
<keyword evidence="2" id="KW-0808">Transferase</keyword>
<evidence type="ECO:0000313" key="6">
    <source>
        <dbReference type="Proteomes" id="UP000604117"/>
    </source>
</evidence>
<keyword evidence="6" id="KW-1185">Reference proteome</keyword>
<accession>A0ABQ4CLQ2</accession>
<dbReference type="InterPro" id="IPR050306">
    <property type="entry name" value="PfkB_Carbo_kinase"/>
</dbReference>
<dbReference type="PROSITE" id="PS00583">
    <property type="entry name" value="PFKB_KINASES_1"/>
    <property type="match status" value="1"/>
</dbReference>
<dbReference type="GO" id="GO:0016301">
    <property type="term" value="F:kinase activity"/>
    <property type="evidence" value="ECO:0007669"/>
    <property type="project" value="UniProtKB-KW"/>
</dbReference>
<evidence type="ECO:0000256" key="2">
    <source>
        <dbReference type="ARBA" id="ARBA00022679"/>
    </source>
</evidence>
<reference evidence="5 6" key="1">
    <citation type="submission" date="2021-01" db="EMBL/GenBank/DDBJ databases">
        <title>Whole genome shotgun sequence of Asanoa siamensis NBRC 107932.</title>
        <authorList>
            <person name="Komaki H."/>
            <person name="Tamura T."/>
        </authorList>
    </citation>
    <scope>NUCLEOTIDE SEQUENCE [LARGE SCALE GENOMIC DNA]</scope>
    <source>
        <strain evidence="5 6">NBRC 107932</strain>
    </source>
</reference>
<evidence type="ECO:0000313" key="5">
    <source>
        <dbReference type="EMBL" id="GIF71782.1"/>
    </source>
</evidence>
<comment type="similarity">
    <text evidence="1">Belongs to the carbohydrate kinase PfkB family.</text>
</comment>
<dbReference type="CDD" id="cd01942">
    <property type="entry name" value="ribokinase_group_A"/>
    <property type="match status" value="1"/>
</dbReference>
<dbReference type="Proteomes" id="UP000604117">
    <property type="component" value="Unassembled WGS sequence"/>
</dbReference>
<dbReference type="PANTHER" id="PTHR43085:SF46">
    <property type="entry name" value="ADENOSINE KINASE"/>
    <property type="match status" value="1"/>
</dbReference>
<name>A0ABQ4CLQ2_9ACTN</name>
<dbReference type="EMBL" id="BONE01000007">
    <property type="protein sequence ID" value="GIF71782.1"/>
    <property type="molecule type" value="Genomic_DNA"/>
</dbReference>
<dbReference type="PANTHER" id="PTHR43085">
    <property type="entry name" value="HEXOKINASE FAMILY MEMBER"/>
    <property type="match status" value="1"/>
</dbReference>
<comment type="caution">
    <text evidence="5">The sequence shown here is derived from an EMBL/GenBank/DDBJ whole genome shotgun (WGS) entry which is preliminary data.</text>
</comment>
<proteinExistence type="inferred from homology"/>
<evidence type="ECO:0000259" key="4">
    <source>
        <dbReference type="Pfam" id="PF00294"/>
    </source>
</evidence>